<evidence type="ECO:0000313" key="6">
    <source>
        <dbReference type="EMBL" id="AKU91255.1"/>
    </source>
</evidence>
<gene>
    <name evidence="6" type="ORF">AKJ08_1642</name>
</gene>
<dbReference type="AlphaFoldDB" id="A0A0K1PCL5"/>
<feature type="transmembrane region" description="Helical" evidence="4">
    <location>
        <begin position="139"/>
        <end position="163"/>
    </location>
</feature>
<dbReference type="InterPro" id="IPR036259">
    <property type="entry name" value="MFS_trans_sf"/>
</dbReference>
<dbReference type="PROSITE" id="PS50850">
    <property type="entry name" value="MFS"/>
    <property type="match status" value="1"/>
</dbReference>
<keyword evidence="2 4" id="KW-1133">Transmembrane helix</keyword>
<name>A0A0K1PCL5_9BACT</name>
<dbReference type="GO" id="GO:0022857">
    <property type="term" value="F:transmembrane transporter activity"/>
    <property type="evidence" value="ECO:0007669"/>
    <property type="project" value="InterPro"/>
</dbReference>
<evidence type="ECO:0000256" key="1">
    <source>
        <dbReference type="ARBA" id="ARBA00022692"/>
    </source>
</evidence>
<dbReference type="PATRIC" id="fig|1391653.3.peg.1723"/>
<keyword evidence="3 4" id="KW-0472">Membrane</keyword>
<feature type="domain" description="Major facilitator superfamily (MFS) profile" evidence="5">
    <location>
        <begin position="13"/>
        <end position="395"/>
    </location>
</feature>
<feature type="transmembrane region" description="Helical" evidence="4">
    <location>
        <begin position="169"/>
        <end position="189"/>
    </location>
</feature>
<dbReference type="Gene3D" id="1.20.1250.20">
    <property type="entry name" value="MFS general substrate transporter like domains"/>
    <property type="match status" value="1"/>
</dbReference>
<dbReference type="CDD" id="cd17324">
    <property type="entry name" value="MFS_NepI_like"/>
    <property type="match status" value="1"/>
</dbReference>
<dbReference type="OrthoDB" id="9815356at2"/>
<feature type="transmembrane region" description="Helical" evidence="4">
    <location>
        <begin position="83"/>
        <end position="99"/>
    </location>
</feature>
<dbReference type="SUPFAM" id="SSF103473">
    <property type="entry name" value="MFS general substrate transporter"/>
    <property type="match status" value="1"/>
</dbReference>
<protein>
    <submittedName>
        <fullName evidence="6">Major facilitator superfamily (MFS_1) transporter</fullName>
    </submittedName>
</protein>
<dbReference type="STRING" id="1391653.AKJ08_1642"/>
<feature type="transmembrane region" description="Helical" evidence="4">
    <location>
        <begin position="253"/>
        <end position="271"/>
    </location>
</feature>
<feature type="transmembrane region" description="Helical" evidence="4">
    <location>
        <begin position="221"/>
        <end position="241"/>
    </location>
</feature>
<feature type="transmembrane region" description="Helical" evidence="4">
    <location>
        <begin position="105"/>
        <end position="127"/>
    </location>
</feature>
<dbReference type="PANTHER" id="PTHR42910:SF1">
    <property type="entry name" value="MAJOR FACILITATOR SUPERFAMILY (MFS) PROFILE DOMAIN-CONTAINING PROTEIN"/>
    <property type="match status" value="1"/>
</dbReference>
<evidence type="ECO:0000256" key="4">
    <source>
        <dbReference type="SAM" id="Phobius"/>
    </source>
</evidence>
<reference evidence="6 7" key="1">
    <citation type="submission" date="2015-08" db="EMBL/GenBank/DDBJ databases">
        <authorList>
            <person name="Babu N.S."/>
            <person name="Beckwith C.J."/>
            <person name="Beseler K.G."/>
            <person name="Brison A."/>
            <person name="Carone J.V."/>
            <person name="Caskin T.P."/>
            <person name="Diamond M."/>
            <person name="Durham M.E."/>
            <person name="Foxe J.M."/>
            <person name="Go M."/>
            <person name="Henderson B.A."/>
            <person name="Jones I.B."/>
            <person name="McGettigan J.A."/>
            <person name="Micheletti S.J."/>
            <person name="Nasrallah M.E."/>
            <person name="Ortiz D."/>
            <person name="Piller C.R."/>
            <person name="Privatt S.R."/>
            <person name="Schneider S.L."/>
            <person name="Sharp S."/>
            <person name="Smith T.C."/>
            <person name="Stanton J.D."/>
            <person name="Ullery H.E."/>
            <person name="Wilson R.J."/>
            <person name="Serrano M.G."/>
            <person name="Buck G."/>
            <person name="Lee V."/>
            <person name="Wang Y."/>
            <person name="Carvalho R."/>
            <person name="Voegtly L."/>
            <person name="Shi R."/>
            <person name="Duckworth R."/>
            <person name="Johnson A."/>
            <person name="Loviza R."/>
            <person name="Walstead R."/>
            <person name="Shah Z."/>
            <person name="Kiflezghi M."/>
            <person name="Wade K."/>
            <person name="Ball S.L."/>
            <person name="Bradley K.W."/>
            <person name="Asai D.J."/>
            <person name="Bowman C.A."/>
            <person name="Russell D.A."/>
            <person name="Pope W.H."/>
            <person name="Jacobs-Sera D."/>
            <person name="Hendrix R.W."/>
            <person name="Hatfull G.F."/>
        </authorList>
    </citation>
    <scope>NUCLEOTIDE SEQUENCE [LARGE SCALE GENOMIC DNA]</scope>
    <source>
        <strain evidence="6 7">DSM 27710</strain>
    </source>
</reference>
<dbReference type="PANTHER" id="PTHR42910">
    <property type="entry name" value="TRANSPORTER SCO4007-RELATED"/>
    <property type="match status" value="1"/>
</dbReference>
<feature type="transmembrane region" description="Helical" evidence="4">
    <location>
        <begin position="367"/>
        <end position="387"/>
    </location>
</feature>
<proteinExistence type="predicted"/>
<evidence type="ECO:0000259" key="5">
    <source>
        <dbReference type="PROSITE" id="PS50850"/>
    </source>
</evidence>
<keyword evidence="1 4" id="KW-0812">Transmembrane</keyword>
<evidence type="ECO:0000256" key="2">
    <source>
        <dbReference type="ARBA" id="ARBA00022989"/>
    </source>
</evidence>
<organism evidence="6 7">
    <name type="scientific">Vulgatibacter incomptus</name>
    <dbReference type="NCBI Taxonomy" id="1391653"/>
    <lineage>
        <taxon>Bacteria</taxon>
        <taxon>Pseudomonadati</taxon>
        <taxon>Myxococcota</taxon>
        <taxon>Myxococcia</taxon>
        <taxon>Myxococcales</taxon>
        <taxon>Cystobacterineae</taxon>
        <taxon>Vulgatibacteraceae</taxon>
        <taxon>Vulgatibacter</taxon>
    </lineage>
</organism>
<feature type="transmembrane region" description="Helical" evidence="4">
    <location>
        <begin position="16"/>
        <end position="33"/>
    </location>
</feature>
<dbReference type="Proteomes" id="UP000055590">
    <property type="component" value="Chromosome"/>
</dbReference>
<sequence>MSATPSASKPALGRRLVWLMAFAAGATVANLYFNQPLLTEIGASFGASKQALGLVPTLPQVGYAIGILLLVPLGDSLERRRMIVLLTVAISLALVAVAASPSLPFLLAASLVLGFTTVVPQLLIPFAAHLAPDESRGRIVGTVMSGVLIGILLSRTVAGFLGAWLGWRAVFWIAAGLMLLMAAAMRLMLPAQKPESPMPYPALLRSLGALWREEPIVRRHALLGAASFASFAAFWAILALHLQALPGAYGSDVAGIFGVVGVVGALAAPLVGRYADRHGGLRVNGIAISLLVLAYVGLWAFGSSLVGIAAGVILLDLGAQSNHISNQTRVYSRRPEARSRLNTLYMVSCFAGSSAGAWLASVAWNGWGWAGVCAVGAGAAALGWPVLAAARRRASADPQGARLAS</sequence>
<accession>A0A0K1PCL5</accession>
<evidence type="ECO:0000256" key="3">
    <source>
        <dbReference type="ARBA" id="ARBA00023136"/>
    </source>
</evidence>
<evidence type="ECO:0000313" key="7">
    <source>
        <dbReference type="Proteomes" id="UP000055590"/>
    </source>
</evidence>
<dbReference type="KEGG" id="vin:AKJ08_1642"/>
<dbReference type="Pfam" id="PF07690">
    <property type="entry name" value="MFS_1"/>
    <property type="match status" value="1"/>
</dbReference>
<dbReference type="RefSeq" id="WP_050725594.1">
    <property type="nucleotide sequence ID" value="NZ_CP012332.1"/>
</dbReference>
<keyword evidence="7" id="KW-1185">Reference proteome</keyword>
<feature type="transmembrane region" description="Helical" evidence="4">
    <location>
        <begin position="53"/>
        <end position="71"/>
    </location>
</feature>
<feature type="transmembrane region" description="Helical" evidence="4">
    <location>
        <begin position="283"/>
        <end position="301"/>
    </location>
</feature>
<dbReference type="InterPro" id="IPR020846">
    <property type="entry name" value="MFS_dom"/>
</dbReference>
<dbReference type="EMBL" id="CP012332">
    <property type="protein sequence ID" value="AKU91255.1"/>
    <property type="molecule type" value="Genomic_DNA"/>
</dbReference>
<dbReference type="InterPro" id="IPR011701">
    <property type="entry name" value="MFS"/>
</dbReference>